<dbReference type="FunFam" id="1.10.472.10:FF:000088">
    <property type="entry name" value="Cyclin-H"/>
    <property type="match status" value="1"/>
</dbReference>
<dbReference type="InterPro" id="IPR013763">
    <property type="entry name" value="Cyclin-like_dom"/>
</dbReference>
<keyword evidence="4" id="KW-0131">Cell cycle</keyword>
<evidence type="ECO:0000256" key="7">
    <source>
        <dbReference type="RuleBase" id="RU000383"/>
    </source>
</evidence>
<dbReference type="InterPro" id="IPR043198">
    <property type="entry name" value="Cyclin/Ssn8"/>
</dbReference>
<comment type="similarity">
    <text evidence="1">Belongs to the cyclin family. Cyclin C subfamily.</text>
</comment>
<sequence length="330" mass="38162">MFPTSTQCKFWMFGSEEELNKLRESANTKHIQRYGRNVGESSKYDFFLTPEEEKIMVKRFELHLRDFCKRFQPPMPRCVIGTAFHYFKRFYIRNSVMNYHPKEIMVTCIYLACKVEEFNVSIQQFVANIKGDREKATDIILNNELLLMEQLDFHLAIHNPYRPVEGLLIDIKTRGSLHDPERLRPGTEQFLDRALLTDAIMLYSPSQVALAAVLHAASKLQENLDSYVTDILFGEGGRDKLEILIDAVRAIRSMEKMADSPPDKNLIKVLDKKLEKCRNPENNPDSEIYKKKMQAMLDEDDDLYNAISQQNQIRDSSALNMSLPASPEVA</sequence>
<evidence type="ECO:0000256" key="1">
    <source>
        <dbReference type="ARBA" id="ARBA00008638"/>
    </source>
</evidence>
<dbReference type="Proteomes" id="UP000504635">
    <property type="component" value="Unplaced"/>
</dbReference>
<keyword evidence="3 7" id="KW-0195">Cyclin</keyword>
<dbReference type="FunFam" id="1.10.472.10:FF:000029">
    <property type="entry name" value="Cyclin h"/>
    <property type="match status" value="1"/>
</dbReference>
<dbReference type="GO" id="GO:0006357">
    <property type="term" value="P:regulation of transcription by RNA polymerase II"/>
    <property type="evidence" value="ECO:0007669"/>
    <property type="project" value="InterPro"/>
</dbReference>
<dbReference type="GO" id="GO:0006351">
    <property type="term" value="P:DNA-templated transcription"/>
    <property type="evidence" value="ECO:0007669"/>
    <property type="project" value="InterPro"/>
</dbReference>
<feature type="domain" description="Cyclin-like" evidence="8">
    <location>
        <begin position="62"/>
        <end position="149"/>
    </location>
</feature>
<dbReference type="PANTHER" id="PTHR10026">
    <property type="entry name" value="CYCLIN"/>
    <property type="match status" value="1"/>
</dbReference>
<dbReference type="Pfam" id="PF00134">
    <property type="entry name" value="Cyclin_N"/>
    <property type="match status" value="1"/>
</dbReference>
<evidence type="ECO:0000256" key="2">
    <source>
        <dbReference type="ARBA" id="ARBA00019496"/>
    </source>
</evidence>
<dbReference type="AlphaFoldDB" id="A0A6J2YA26"/>
<evidence type="ECO:0000256" key="4">
    <source>
        <dbReference type="ARBA" id="ARBA00023306"/>
    </source>
</evidence>
<dbReference type="SMART" id="SM00385">
    <property type="entry name" value="CYCLIN"/>
    <property type="match status" value="2"/>
</dbReference>
<dbReference type="NCBIfam" id="TIGR00569">
    <property type="entry name" value="ccl1"/>
    <property type="match status" value="1"/>
</dbReference>
<dbReference type="Pfam" id="PF16899">
    <property type="entry name" value="Cyclin_C_2"/>
    <property type="match status" value="1"/>
</dbReference>
<dbReference type="CDD" id="cd20525">
    <property type="entry name" value="CYCLIN_CCNH_rpt2"/>
    <property type="match status" value="1"/>
</dbReference>
<evidence type="ECO:0000313" key="10">
    <source>
        <dbReference type="RefSeq" id="XP_030760091.1"/>
    </source>
</evidence>
<dbReference type="SUPFAM" id="SSF47954">
    <property type="entry name" value="Cyclin-like"/>
    <property type="match status" value="2"/>
</dbReference>
<keyword evidence="9" id="KW-1185">Reference proteome</keyword>
<evidence type="ECO:0000256" key="5">
    <source>
        <dbReference type="ARBA" id="ARBA00025343"/>
    </source>
</evidence>
<dbReference type="FunCoup" id="A0A6J2YA26">
    <property type="interactions" value="1918"/>
</dbReference>
<dbReference type="CDD" id="cd20524">
    <property type="entry name" value="CYCLIN_CCNH_rpt1"/>
    <property type="match status" value="1"/>
</dbReference>
<evidence type="ECO:0000259" key="8">
    <source>
        <dbReference type="SMART" id="SM00385"/>
    </source>
</evidence>
<dbReference type="OrthoDB" id="340962at2759"/>
<protein>
    <recommendedName>
        <fullName evidence="2">Cyclin-H</fullName>
    </recommendedName>
</protein>
<dbReference type="KEGG" id="soy:115885349"/>
<feature type="domain" description="Cyclin-like" evidence="8">
    <location>
        <begin position="166"/>
        <end position="253"/>
    </location>
</feature>
<comment type="subunit">
    <text evidence="6">Associates primarily with CDK7 and MAT1 to form the CAK complex. CAK can further associate with the core-TFIIH to form the TFIIH basal transcription factor.</text>
</comment>
<gene>
    <name evidence="10" type="primary">LOC115885349</name>
</gene>
<dbReference type="InParanoid" id="A0A6J2YA26"/>
<evidence type="ECO:0000313" key="9">
    <source>
        <dbReference type="Proteomes" id="UP000504635"/>
    </source>
</evidence>
<evidence type="ECO:0000256" key="3">
    <source>
        <dbReference type="ARBA" id="ARBA00023127"/>
    </source>
</evidence>
<accession>A0A6J2YA26</accession>
<proteinExistence type="inferred from homology"/>
<dbReference type="GO" id="GO:0070985">
    <property type="term" value="C:transcription factor TFIIK complex"/>
    <property type="evidence" value="ECO:0007669"/>
    <property type="project" value="InterPro"/>
</dbReference>
<dbReference type="InterPro" id="IPR031658">
    <property type="entry name" value="Cyclin_C_2"/>
</dbReference>
<dbReference type="InterPro" id="IPR006671">
    <property type="entry name" value="Cyclin_N"/>
</dbReference>
<dbReference type="Gene3D" id="1.10.472.10">
    <property type="entry name" value="Cyclin-like"/>
    <property type="match status" value="2"/>
</dbReference>
<name>A0A6J2YA26_SITOR</name>
<dbReference type="RefSeq" id="XP_030760091.1">
    <property type="nucleotide sequence ID" value="XM_030904231.1"/>
</dbReference>
<evidence type="ECO:0000256" key="6">
    <source>
        <dbReference type="ARBA" id="ARBA00026042"/>
    </source>
</evidence>
<dbReference type="InterPro" id="IPR036915">
    <property type="entry name" value="Cyclin-like_sf"/>
</dbReference>
<dbReference type="GeneID" id="115885349"/>
<comment type="function">
    <text evidence="5">Regulates CDK7, the catalytic subunit of the CDK-activating kinase (CAK) enzymatic complex. CAK activates the cyclin-associated kinases CDK1, CDK2, CDK4 and CDK6 by threonine phosphorylation. CAK complexed to the core-TFIIH basal transcription factor activates RNA polymerase II by serine phosphorylation of the repetitive C-terminal domain (CTD) of its large subunit (POLR2A), allowing its escape from the promoter and elongation of the transcripts. Involved in cell cycle control and in RNA transcription by RNA polymerase II. Its expression and activity are constant throughout the cell cycle.</text>
</comment>
<dbReference type="InterPro" id="IPR027081">
    <property type="entry name" value="CyclinH/Ccl1"/>
</dbReference>
<reference evidence="10" key="1">
    <citation type="submission" date="2025-08" db="UniProtKB">
        <authorList>
            <consortium name="RefSeq"/>
        </authorList>
    </citation>
    <scope>IDENTIFICATION</scope>
    <source>
        <tissue evidence="10">Gonads</tissue>
    </source>
</reference>
<organism evidence="9 10">
    <name type="scientific">Sitophilus oryzae</name>
    <name type="common">Rice weevil</name>
    <name type="synonym">Curculio oryzae</name>
    <dbReference type="NCBI Taxonomy" id="7048"/>
    <lineage>
        <taxon>Eukaryota</taxon>
        <taxon>Metazoa</taxon>
        <taxon>Ecdysozoa</taxon>
        <taxon>Arthropoda</taxon>
        <taxon>Hexapoda</taxon>
        <taxon>Insecta</taxon>
        <taxon>Pterygota</taxon>
        <taxon>Neoptera</taxon>
        <taxon>Endopterygota</taxon>
        <taxon>Coleoptera</taxon>
        <taxon>Polyphaga</taxon>
        <taxon>Cucujiformia</taxon>
        <taxon>Curculionidae</taxon>
        <taxon>Dryophthorinae</taxon>
        <taxon>Sitophilus</taxon>
    </lineage>
</organism>
<dbReference type="GO" id="GO:0016538">
    <property type="term" value="F:cyclin-dependent protein serine/threonine kinase regulator activity"/>
    <property type="evidence" value="ECO:0007669"/>
    <property type="project" value="InterPro"/>
</dbReference>